<evidence type="ECO:0000313" key="3">
    <source>
        <dbReference type="Proteomes" id="UP000003857"/>
    </source>
</evidence>
<dbReference type="PANTHER" id="PTHR35796">
    <property type="entry name" value="HYPOTHETICAL CYTOSOLIC PROTEIN"/>
    <property type="match status" value="1"/>
</dbReference>
<organism evidence="2 3">
    <name type="scientific">Streptococcus sanguinis SK405</name>
    <dbReference type="NCBI Taxonomy" id="888817"/>
    <lineage>
        <taxon>Bacteria</taxon>
        <taxon>Bacillati</taxon>
        <taxon>Bacillota</taxon>
        <taxon>Bacilli</taxon>
        <taxon>Lactobacillales</taxon>
        <taxon>Streptococcaceae</taxon>
        <taxon>Streptococcus</taxon>
    </lineage>
</organism>
<reference evidence="2 3" key="1">
    <citation type="submission" date="2011-01" db="EMBL/GenBank/DDBJ databases">
        <authorList>
            <person name="Muzny D."/>
            <person name="Qin X."/>
            <person name="Buhay C."/>
            <person name="Dugan-Rocha S."/>
            <person name="Ding Y."/>
            <person name="Chen G."/>
            <person name="Hawes A."/>
            <person name="Holder M."/>
            <person name="Jhangiani S."/>
            <person name="Johnson A."/>
            <person name="Khan Z."/>
            <person name="Li Z."/>
            <person name="Liu W."/>
            <person name="Liu X."/>
            <person name="Perez L."/>
            <person name="Shen H."/>
            <person name="Wang Q."/>
            <person name="Watt J."/>
            <person name="Xi L."/>
            <person name="Xin Y."/>
            <person name="Zhou J."/>
            <person name="Deng J."/>
            <person name="Jiang H."/>
            <person name="Liu Y."/>
            <person name="Qu J."/>
            <person name="Song X.-Z."/>
            <person name="Zhang L."/>
            <person name="Villasana D."/>
            <person name="Johnson A."/>
            <person name="Liu J."/>
            <person name="Liyanage D."/>
            <person name="Lorensuhewa L."/>
            <person name="Robinson T."/>
            <person name="Song A."/>
            <person name="Song B.-B."/>
            <person name="Dinh H."/>
            <person name="Thornton R."/>
            <person name="Coyle M."/>
            <person name="Francisco L."/>
            <person name="Jackson L."/>
            <person name="Javaid M."/>
            <person name="Korchina V."/>
            <person name="Kovar C."/>
            <person name="Mata R."/>
            <person name="Mathew T."/>
            <person name="Ngo R."/>
            <person name="Nguyen L."/>
            <person name="Nguyen N."/>
            <person name="Okwuonu G."/>
            <person name="Ongeri F."/>
            <person name="Pham C."/>
            <person name="Simmons D."/>
            <person name="Wilczek-Boney K."/>
            <person name="Hale W."/>
            <person name="Jakkamsetti A."/>
            <person name="Pham P."/>
            <person name="Ruth R."/>
            <person name="San Lucas F."/>
            <person name="Warren J."/>
            <person name="Zhang J."/>
            <person name="Zhao Z."/>
            <person name="Zhou C."/>
            <person name="Zhu D."/>
            <person name="Lee S."/>
            <person name="Bess C."/>
            <person name="Blankenburg K."/>
            <person name="Forbes L."/>
            <person name="Fu Q."/>
            <person name="Gubbala S."/>
            <person name="Hirani K."/>
            <person name="Jayaseelan J.C."/>
            <person name="Lara F."/>
            <person name="Munidasa M."/>
            <person name="Palculict T."/>
            <person name="Patil S."/>
            <person name="Pu L.-L."/>
            <person name="Saada N."/>
            <person name="Tang L."/>
            <person name="Weissenberger G."/>
            <person name="Zhu Y."/>
            <person name="Hemphill L."/>
            <person name="Shang Y."/>
            <person name="Youmans B."/>
            <person name="Ayvaz T."/>
            <person name="Ross M."/>
            <person name="Santibanez J."/>
            <person name="Aqrawi P."/>
            <person name="Gross S."/>
            <person name="Joshi V."/>
            <person name="Fowler G."/>
            <person name="Nazareth L."/>
            <person name="Reid J."/>
            <person name="Worley K."/>
            <person name="Petrosino J."/>
            <person name="Highlander S."/>
            <person name="Gibbs R."/>
        </authorList>
    </citation>
    <scope>NUCLEOTIDE SEQUENCE [LARGE SCALE GENOMIC DNA]</scope>
    <source>
        <strain evidence="2 3">SK405</strain>
    </source>
</reference>
<dbReference type="Pfam" id="PF08000">
    <property type="entry name" value="bPH_1"/>
    <property type="match status" value="1"/>
</dbReference>
<dbReference type="AlphaFoldDB" id="A0ABC9PCE4"/>
<feature type="domain" description="Bacterial Pleckstrin homology" evidence="1">
    <location>
        <begin position="21"/>
        <end position="143"/>
    </location>
</feature>
<dbReference type="PANTHER" id="PTHR35796:SF3">
    <property type="entry name" value="BHLH DOMAIN-CONTAINING PROTEIN"/>
    <property type="match status" value="1"/>
</dbReference>
<sequence>MLIGLENAIVGKNRLEDRMMGLFSGLLGNASQKDIEKTERQLEDILTSTENVELAFSLIRDLIVFTDKRLILVDKQGMTGKKTSYKSFPYRSISRFSVETAGHFDLDAELKIWVSSAQEPAEVLQFTSDRSVIAIQKALAEAVLR</sequence>
<dbReference type="SUPFAM" id="SSF50729">
    <property type="entry name" value="PH domain-like"/>
    <property type="match status" value="1"/>
</dbReference>
<gene>
    <name evidence="2" type="ORF">HMPREF9390_1462</name>
</gene>
<evidence type="ECO:0000313" key="2">
    <source>
        <dbReference type="EMBL" id="EGC24397.1"/>
    </source>
</evidence>
<comment type="caution">
    <text evidence="2">The sequence shown here is derived from an EMBL/GenBank/DDBJ whole genome shotgun (WGS) entry which is preliminary data.</text>
</comment>
<accession>A0ABC9PCE4</accession>
<protein>
    <recommendedName>
        <fullName evidence="1">Bacterial Pleckstrin homology domain-containing protein</fullName>
    </recommendedName>
</protein>
<dbReference type="EMBL" id="AEWZ01000003">
    <property type="protein sequence ID" value="EGC24397.1"/>
    <property type="molecule type" value="Genomic_DNA"/>
</dbReference>
<dbReference type="CDD" id="cd13225">
    <property type="entry name" value="PH-like_bacteria"/>
    <property type="match status" value="1"/>
</dbReference>
<dbReference type="InterPro" id="IPR012544">
    <property type="entry name" value="PHb"/>
</dbReference>
<name>A0ABC9PCE4_STRSA</name>
<dbReference type="InterPro" id="IPR037063">
    <property type="entry name" value="PHb_sf"/>
</dbReference>
<dbReference type="Proteomes" id="UP000003857">
    <property type="component" value="Unassembled WGS sequence"/>
</dbReference>
<evidence type="ECO:0000259" key="1">
    <source>
        <dbReference type="Pfam" id="PF08000"/>
    </source>
</evidence>
<proteinExistence type="predicted"/>
<dbReference type="Gene3D" id="2.30.29.50">
    <property type="entry name" value="Bacterial Pleckstrin homology domain"/>
    <property type="match status" value="1"/>
</dbReference>